<organism evidence="2 3">
    <name type="scientific">Sphingopyxis bauzanensis</name>
    <dbReference type="NCBI Taxonomy" id="651663"/>
    <lineage>
        <taxon>Bacteria</taxon>
        <taxon>Pseudomonadati</taxon>
        <taxon>Pseudomonadota</taxon>
        <taxon>Alphaproteobacteria</taxon>
        <taxon>Sphingomonadales</taxon>
        <taxon>Sphingomonadaceae</taxon>
        <taxon>Sphingopyxis</taxon>
    </lineage>
</organism>
<feature type="region of interest" description="Disordered" evidence="1">
    <location>
        <begin position="150"/>
        <end position="188"/>
    </location>
</feature>
<accession>A0A246JQR0</accession>
<name>A0A246JQR0_9SPHN</name>
<evidence type="ECO:0000313" key="3">
    <source>
        <dbReference type="Proteomes" id="UP000197361"/>
    </source>
</evidence>
<dbReference type="AlphaFoldDB" id="A0A246JQR0"/>
<evidence type="ECO:0000256" key="1">
    <source>
        <dbReference type="SAM" id="MobiDB-lite"/>
    </source>
</evidence>
<reference evidence="2 3" key="1">
    <citation type="journal article" date="2010" name="Int. J. Syst. Evol. Microbiol.">
        <title>Sphingopyxis bauzanensis sp. nov., a psychrophilic bacterium isolated from soil.</title>
        <authorList>
            <person name="Zhang D.C."/>
            <person name="Liu H.C."/>
            <person name="Xin Y.H."/>
            <person name="Zhou Y.G."/>
            <person name="Schinner F."/>
            <person name="Margesin R."/>
        </authorList>
    </citation>
    <scope>NUCLEOTIDE SEQUENCE [LARGE SCALE GENOMIC DNA]</scope>
    <source>
        <strain evidence="2 3">DSM 22271</strain>
    </source>
</reference>
<comment type="caution">
    <text evidence="2">The sequence shown here is derived from an EMBL/GenBank/DDBJ whole genome shotgun (WGS) entry which is preliminary data.</text>
</comment>
<dbReference type="Proteomes" id="UP000197361">
    <property type="component" value="Unassembled WGS sequence"/>
</dbReference>
<dbReference type="EMBL" id="NISK01000004">
    <property type="protein sequence ID" value="OWQ94685.1"/>
    <property type="molecule type" value="Genomic_DNA"/>
</dbReference>
<keyword evidence="3" id="KW-1185">Reference proteome</keyword>
<gene>
    <name evidence="2" type="ORF">CDQ92_16575</name>
</gene>
<proteinExistence type="predicted"/>
<sequence>MWAHIPLLTHLLLETSMRQNRLISLVCTCATASLATSCTSLPAPPYNLAADWHAMADQYGYVASIGYFTPAQMRVSSWEFARMQSAAGSLCTGFRYAVRRDVQWFKTRRGSGRRCARVVYTFRCTAGEDVGKAIPADALEATRAHIMAEPADGQLENDCGEKDADKIHRPRQTPVVRAPQSPVGNDQQ</sequence>
<evidence type="ECO:0000313" key="2">
    <source>
        <dbReference type="EMBL" id="OWQ94685.1"/>
    </source>
</evidence>
<protein>
    <submittedName>
        <fullName evidence="2">Uncharacterized protein</fullName>
    </submittedName>
</protein>